<name>A0A9W9W8H0_9EURO</name>
<feature type="region of interest" description="Disordered" evidence="1">
    <location>
        <begin position="94"/>
        <end position="146"/>
    </location>
</feature>
<dbReference type="EMBL" id="JAPZBU010000004">
    <property type="protein sequence ID" value="KAJ5408262.1"/>
    <property type="molecule type" value="Genomic_DNA"/>
</dbReference>
<keyword evidence="3" id="KW-1185">Reference proteome</keyword>
<dbReference type="AlphaFoldDB" id="A0A9W9W8H0"/>
<evidence type="ECO:0000256" key="1">
    <source>
        <dbReference type="SAM" id="MobiDB-lite"/>
    </source>
</evidence>
<organism evidence="2 3">
    <name type="scientific">Penicillium cosmopolitanum</name>
    <dbReference type="NCBI Taxonomy" id="1131564"/>
    <lineage>
        <taxon>Eukaryota</taxon>
        <taxon>Fungi</taxon>
        <taxon>Dikarya</taxon>
        <taxon>Ascomycota</taxon>
        <taxon>Pezizomycotina</taxon>
        <taxon>Eurotiomycetes</taxon>
        <taxon>Eurotiomycetidae</taxon>
        <taxon>Eurotiales</taxon>
        <taxon>Aspergillaceae</taxon>
        <taxon>Penicillium</taxon>
    </lineage>
</organism>
<dbReference type="OrthoDB" id="73875at2759"/>
<dbReference type="GeneID" id="81365762"/>
<sequence length="488" mass="54633">MAKFGDQAKAIAEAGTEQVGLDIAVKSLYTLIVTGIEALLDGAELAVPFFGEIAIGLESLVEVFANRFIIKACSDLVEKEGKAAVKAIENKLEPKRVTKRPTNTRPPKSSHTSARTRTTDQYGIKRADNPNCKRRKKSARTTTEISDQLQGRTTRTITLDCDRYPQPRWHYSSVISNNPHSAYVTCPYAPEPYTKRGAVEEWYDEHDQYLVDADVECQADEWPAAKYIEVNDGYKNLEGHGNRVPKDEKQFIRLLSQTQNGAAGQKFKGCPKMARREDVQTEISLEAPAHGGNLYTEWTQVKAVYTRDVFSVSFDNYVAAADGDDGLTLNECANLKGVGDKTNYPGYPLLNRDPWFETEQGEEEVQYQELYDPANGMRKRDFLLNPDEIVVVGSNLSRRPTDEELRKIFGLIRCEDDCGQEIADLEQVEPNLRVLRPSSSILMPVPAIALTMSVSASVTDDVTMSERLSNVACAVVLSERNSRRWYQV</sequence>
<gene>
    <name evidence="2" type="ORF">N7509_002145</name>
</gene>
<dbReference type="RefSeq" id="XP_056492577.1">
    <property type="nucleotide sequence ID" value="XM_056626782.1"/>
</dbReference>
<evidence type="ECO:0000313" key="3">
    <source>
        <dbReference type="Proteomes" id="UP001147747"/>
    </source>
</evidence>
<evidence type="ECO:0000313" key="2">
    <source>
        <dbReference type="EMBL" id="KAJ5408262.1"/>
    </source>
</evidence>
<proteinExistence type="predicted"/>
<dbReference type="Proteomes" id="UP001147747">
    <property type="component" value="Unassembled WGS sequence"/>
</dbReference>
<feature type="compositionally biased region" description="Polar residues" evidence="1">
    <location>
        <begin position="100"/>
        <end position="121"/>
    </location>
</feature>
<protein>
    <submittedName>
        <fullName evidence="2">Uncharacterized protein</fullName>
    </submittedName>
</protein>
<reference evidence="2" key="2">
    <citation type="journal article" date="2023" name="IMA Fungus">
        <title>Comparative genomic study of the Penicillium genus elucidates a diverse pangenome and 15 lateral gene transfer events.</title>
        <authorList>
            <person name="Petersen C."/>
            <person name="Sorensen T."/>
            <person name="Nielsen M.R."/>
            <person name="Sondergaard T.E."/>
            <person name="Sorensen J.L."/>
            <person name="Fitzpatrick D.A."/>
            <person name="Frisvad J.C."/>
            <person name="Nielsen K.L."/>
        </authorList>
    </citation>
    <scope>NUCLEOTIDE SEQUENCE</scope>
    <source>
        <strain evidence="2">IBT 29677</strain>
    </source>
</reference>
<accession>A0A9W9W8H0</accession>
<comment type="caution">
    <text evidence="2">The sequence shown here is derived from an EMBL/GenBank/DDBJ whole genome shotgun (WGS) entry which is preliminary data.</text>
</comment>
<reference evidence="2" key="1">
    <citation type="submission" date="2022-12" db="EMBL/GenBank/DDBJ databases">
        <authorList>
            <person name="Petersen C."/>
        </authorList>
    </citation>
    <scope>NUCLEOTIDE SEQUENCE</scope>
    <source>
        <strain evidence="2">IBT 29677</strain>
    </source>
</reference>